<dbReference type="GO" id="GO:0055085">
    <property type="term" value="P:transmembrane transport"/>
    <property type="evidence" value="ECO:0007669"/>
    <property type="project" value="InterPro"/>
</dbReference>
<dbReference type="AlphaFoldDB" id="A0A543K5X3"/>
<accession>A0A543K5X3</accession>
<evidence type="ECO:0000256" key="7">
    <source>
        <dbReference type="ARBA" id="ARBA00022989"/>
    </source>
</evidence>
<dbReference type="EMBL" id="VFPT01000002">
    <property type="protein sequence ID" value="TQM90465.1"/>
    <property type="molecule type" value="Genomic_DNA"/>
</dbReference>
<comment type="caution">
    <text evidence="12">The sequence shown here is derived from an EMBL/GenBank/DDBJ whole genome shotgun (WGS) entry which is preliminary data.</text>
</comment>
<dbReference type="PANTHER" id="PTHR43744">
    <property type="entry name" value="ABC TRANSPORTER PERMEASE PROTEIN MG189-RELATED-RELATED"/>
    <property type="match status" value="1"/>
</dbReference>
<comment type="subcellular location">
    <subcellularLocation>
        <location evidence="10">Cell inner membrane</location>
        <topology evidence="10">Multi-pass membrane protein</topology>
    </subcellularLocation>
    <subcellularLocation>
        <location evidence="1 9">Cell membrane</location>
        <topology evidence="1 9">Multi-pass membrane protein</topology>
    </subcellularLocation>
</comment>
<evidence type="ECO:0000313" key="13">
    <source>
        <dbReference type="Proteomes" id="UP000320582"/>
    </source>
</evidence>
<protein>
    <recommendedName>
        <fullName evidence="3 10">sn-glycerol-3-phosphate transport system permease protein UgpE</fullName>
    </recommendedName>
</protein>
<reference evidence="12 13" key="1">
    <citation type="submission" date="2019-06" db="EMBL/GenBank/DDBJ databases">
        <title>Genomic Encyclopedia of Archaeal and Bacterial Type Strains, Phase II (KMG-II): from individual species to whole genera.</title>
        <authorList>
            <person name="Goeker M."/>
        </authorList>
    </citation>
    <scope>NUCLEOTIDE SEQUENCE [LARGE SCALE GENOMIC DNA]</scope>
    <source>
        <strain evidence="12 13">DSM 18423</strain>
    </source>
</reference>
<sequence length="296" mass="32671">MSDLDYSPPLVRNTRRTLVYMALIALSGVILAPFVMILVLALSSPAEVFAWPPVLVPDTIRWDNFARVFEVTNFGRAMWNTFMIATISTIGIVFIDGLAGYAFAKMRFPGRTTMFLLILATLMVPVHVTIIPLFIMFRSFPLAGGNDLFGSGGFGILNTYPSMILPFLATAYGTYLMTSFMKMLPDNLVEAARMDGAHEFAIFWKIYLPLAAPALAVIAMFNFTAVWNEFLIPLVMTSTSDMKVIQTALADFSDQETVLWNLLMSAVLISILPLVLMFIIGQKHLVRGVAVSGSKG</sequence>
<evidence type="ECO:0000256" key="10">
    <source>
        <dbReference type="RuleBase" id="RU363056"/>
    </source>
</evidence>
<dbReference type="Gene3D" id="1.10.3720.10">
    <property type="entry name" value="MetI-like"/>
    <property type="match status" value="1"/>
</dbReference>
<dbReference type="PANTHER" id="PTHR43744:SF8">
    <property type="entry name" value="SN-GLYCEROL-3-PHOSPHATE TRANSPORT SYSTEM PERMEASE PROTEIN UGPE"/>
    <property type="match status" value="1"/>
</dbReference>
<evidence type="ECO:0000256" key="3">
    <source>
        <dbReference type="ARBA" id="ARBA00020515"/>
    </source>
</evidence>
<organism evidence="12 13">
    <name type="scientific">Roseinatronobacter monicus</name>
    <dbReference type="NCBI Taxonomy" id="393481"/>
    <lineage>
        <taxon>Bacteria</taxon>
        <taxon>Pseudomonadati</taxon>
        <taxon>Pseudomonadota</taxon>
        <taxon>Alphaproteobacteria</taxon>
        <taxon>Rhodobacterales</taxon>
        <taxon>Paracoccaceae</taxon>
        <taxon>Roseinatronobacter</taxon>
    </lineage>
</organism>
<evidence type="ECO:0000256" key="2">
    <source>
        <dbReference type="ARBA" id="ARBA00011557"/>
    </source>
</evidence>
<feature type="transmembrane region" description="Helical" evidence="9">
    <location>
        <begin position="115"/>
        <end position="140"/>
    </location>
</feature>
<keyword evidence="7 9" id="KW-1133">Transmembrane helix</keyword>
<evidence type="ECO:0000256" key="1">
    <source>
        <dbReference type="ARBA" id="ARBA00004651"/>
    </source>
</evidence>
<evidence type="ECO:0000259" key="11">
    <source>
        <dbReference type="PROSITE" id="PS50928"/>
    </source>
</evidence>
<dbReference type="CDD" id="cd06261">
    <property type="entry name" value="TM_PBP2"/>
    <property type="match status" value="1"/>
</dbReference>
<gene>
    <name evidence="10" type="primary">ugpE</name>
    <name evidence="12" type="ORF">BD293_3852</name>
</gene>
<dbReference type="InterPro" id="IPR035906">
    <property type="entry name" value="MetI-like_sf"/>
</dbReference>
<evidence type="ECO:0000256" key="5">
    <source>
        <dbReference type="ARBA" id="ARBA00022475"/>
    </source>
</evidence>
<feature type="transmembrane region" description="Helical" evidence="9">
    <location>
        <begin position="82"/>
        <end position="103"/>
    </location>
</feature>
<name>A0A543K5X3_9RHOB</name>
<dbReference type="GO" id="GO:0005886">
    <property type="term" value="C:plasma membrane"/>
    <property type="evidence" value="ECO:0007669"/>
    <property type="project" value="UniProtKB-SubCell"/>
</dbReference>
<feature type="transmembrane region" description="Helical" evidence="9">
    <location>
        <begin position="18"/>
        <end position="42"/>
    </location>
</feature>
<proteinExistence type="inferred from homology"/>
<keyword evidence="10" id="KW-0997">Cell inner membrane</keyword>
<dbReference type="RefSeq" id="WP_142084930.1">
    <property type="nucleotide sequence ID" value="NZ_VFPT01000002.1"/>
</dbReference>
<keyword evidence="6 9" id="KW-0812">Transmembrane</keyword>
<keyword evidence="13" id="KW-1185">Reference proteome</keyword>
<dbReference type="InterPro" id="IPR000515">
    <property type="entry name" value="MetI-like"/>
</dbReference>
<dbReference type="PROSITE" id="PS50928">
    <property type="entry name" value="ABC_TM1"/>
    <property type="match status" value="1"/>
</dbReference>
<evidence type="ECO:0000256" key="9">
    <source>
        <dbReference type="RuleBase" id="RU363032"/>
    </source>
</evidence>
<comment type="subunit">
    <text evidence="2 10">The complex is composed of two ATP-binding proteins (UgpC), two transmembrane proteins (UgpA and UgpE) and a solute-binding protein (UgpB).</text>
</comment>
<dbReference type="Proteomes" id="UP000320582">
    <property type="component" value="Unassembled WGS sequence"/>
</dbReference>
<comment type="function">
    <text evidence="10">Part of the ABC transporter complex UgpBAEC involved in sn-glycerol-3-phosphate (G3P) import. Probably responsible for the translocation of the substrate across the membrane.</text>
</comment>
<dbReference type="Pfam" id="PF00528">
    <property type="entry name" value="BPD_transp_1"/>
    <property type="match status" value="1"/>
</dbReference>
<evidence type="ECO:0000256" key="8">
    <source>
        <dbReference type="ARBA" id="ARBA00023136"/>
    </source>
</evidence>
<feature type="transmembrane region" description="Helical" evidence="9">
    <location>
        <begin position="160"/>
        <end position="181"/>
    </location>
</feature>
<feature type="transmembrane region" description="Helical" evidence="9">
    <location>
        <begin position="258"/>
        <end position="280"/>
    </location>
</feature>
<comment type="similarity">
    <text evidence="9">Belongs to the binding-protein-dependent transport system permease family.</text>
</comment>
<evidence type="ECO:0000256" key="4">
    <source>
        <dbReference type="ARBA" id="ARBA00022448"/>
    </source>
</evidence>
<keyword evidence="5 10" id="KW-1003">Cell membrane</keyword>
<dbReference type="SUPFAM" id="SSF161098">
    <property type="entry name" value="MetI-like"/>
    <property type="match status" value="1"/>
</dbReference>
<feature type="transmembrane region" description="Helical" evidence="9">
    <location>
        <begin position="202"/>
        <end position="227"/>
    </location>
</feature>
<keyword evidence="8 9" id="KW-0472">Membrane</keyword>
<keyword evidence="4 9" id="KW-0813">Transport</keyword>
<evidence type="ECO:0000313" key="12">
    <source>
        <dbReference type="EMBL" id="TQM90465.1"/>
    </source>
</evidence>
<dbReference type="OrthoDB" id="9815445at2"/>
<feature type="domain" description="ABC transmembrane type-1" evidence="11">
    <location>
        <begin position="78"/>
        <end position="281"/>
    </location>
</feature>
<evidence type="ECO:0000256" key="6">
    <source>
        <dbReference type="ARBA" id="ARBA00022692"/>
    </source>
</evidence>